<dbReference type="Proteomes" id="UP000183832">
    <property type="component" value="Unassembled WGS sequence"/>
</dbReference>
<reference evidence="1 2" key="1">
    <citation type="submission" date="2015-04" db="EMBL/GenBank/DDBJ databases">
        <authorList>
            <person name="Syromyatnikov M.Y."/>
            <person name="Popov V.N."/>
        </authorList>
    </citation>
    <scope>NUCLEOTIDE SEQUENCE [LARGE SCALE GENOMIC DNA]</scope>
</reference>
<evidence type="ECO:0000313" key="1">
    <source>
        <dbReference type="EMBL" id="CRK89004.1"/>
    </source>
</evidence>
<evidence type="ECO:0000313" key="2">
    <source>
        <dbReference type="Proteomes" id="UP000183832"/>
    </source>
</evidence>
<name>A0A1J1HNN4_9DIPT</name>
<dbReference type="EMBL" id="CVRI01000010">
    <property type="protein sequence ID" value="CRK89004.1"/>
    <property type="molecule type" value="Genomic_DNA"/>
</dbReference>
<sequence>MKASENKKEHKAFTPTQALCVCILTTRLRGTLTCTENKNELQYFPTDFSSKALNSINIIKIAFQCIHKGVCAQ</sequence>
<accession>A0A1J1HNN4</accession>
<dbReference type="AlphaFoldDB" id="A0A1J1HNN4"/>
<organism evidence="1 2">
    <name type="scientific">Clunio marinus</name>
    <dbReference type="NCBI Taxonomy" id="568069"/>
    <lineage>
        <taxon>Eukaryota</taxon>
        <taxon>Metazoa</taxon>
        <taxon>Ecdysozoa</taxon>
        <taxon>Arthropoda</taxon>
        <taxon>Hexapoda</taxon>
        <taxon>Insecta</taxon>
        <taxon>Pterygota</taxon>
        <taxon>Neoptera</taxon>
        <taxon>Endopterygota</taxon>
        <taxon>Diptera</taxon>
        <taxon>Nematocera</taxon>
        <taxon>Chironomoidea</taxon>
        <taxon>Chironomidae</taxon>
        <taxon>Clunio</taxon>
    </lineage>
</organism>
<protein>
    <submittedName>
        <fullName evidence="1">CLUMA_CG002748, isoform A</fullName>
    </submittedName>
</protein>
<proteinExistence type="predicted"/>
<keyword evidence="2" id="KW-1185">Reference proteome</keyword>
<gene>
    <name evidence="1" type="ORF">CLUMA_CG002748</name>
</gene>